<feature type="transmembrane region" description="Helical" evidence="1">
    <location>
        <begin position="54"/>
        <end position="74"/>
    </location>
</feature>
<name>A0A5C6A6I7_9BACT</name>
<protein>
    <submittedName>
        <fullName evidence="2">Uncharacterized protein</fullName>
    </submittedName>
</protein>
<evidence type="ECO:0000313" key="3">
    <source>
        <dbReference type="Proteomes" id="UP000320176"/>
    </source>
</evidence>
<reference evidence="2 3" key="1">
    <citation type="submission" date="2019-02" db="EMBL/GenBank/DDBJ databases">
        <title>Deep-cultivation of Planctomycetes and their phenomic and genomic characterization uncovers novel biology.</title>
        <authorList>
            <person name="Wiegand S."/>
            <person name="Jogler M."/>
            <person name="Boedeker C."/>
            <person name="Pinto D."/>
            <person name="Vollmers J."/>
            <person name="Rivas-Marin E."/>
            <person name="Kohn T."/>
            <person name="Peeters S.H."/>
            <person name="Heuer A."/>
            <person name="Rast P."/>
            <person name="Oberbeckmann S."/>
            <person name="Bunk B."/>
            <person name="Jeske O."/>
            <person name="Meyerdierks A."/>
            <person name="Storesund J.E."/>
            <person name="Kallscheuer N."/>
            <person name="Luecker S."/>
            <person name="Lage O.M."/>
            <person name="Pohl T."/>
            <person name="Merkel B.J."/>
            <person name="Hornburger P."/>
            <person name="Mueller R.-W."/>
            <person name="Bruemmer F."/>
            <person name="Labrenz M."/>
            <person name="Spormann A.M."/>
            <person name="Op Den Camp H."/>
            <person name="Overmann J."/>
            <person name="Amann R."/>
            <person name="Jetten M.S.M."/>
            <person name="Mascher T."/>
            <person name="Medema M.H."/>
            <person name="Devos D.P."/>
            <person name="Kaster A.-K."/>
            <person name="Ovreas L."/>
            <person name="Rohde M."/>
            <person name="Galperin M.Y."/>
            <person name="Jogler C."/>
        </authorList>
    </citation>
    <scope>NUCLEOTIDE SEQUENCE [LARGE SCALE GENOMIC DNA]</scope>
    <source>
        <strain evidence="2 3">Pla52n</strain>
    </source>
</reference>
<accession>A0A5C6A6I7</accession>
<dbReference type="Proteomes" id="UP000320176">
    <property type="component" value="Unassembled WGS sequence"/>
</dbReference>
<evidence type="ECO:0000313" key="2">
    <source>
        <dbReference type="EMBL" id="TWT93953.1"/>
    </source>
</evidence>
<gene>
    <name evidence="2" type="ORF">Pla52n_57810</name>
</gene>
<keyword evidence="1" id="KW-0812">Transmembrane</keyword>
<dbReference type="EMBL" id="SJPN01000008">
    <property type="protein sequence ID" value="TWT93953.1"/>
    <property type="molecule type" value="Genomic_DNA"/>
</dbReference>
<evidence type="ECO:0000256" key="1">
    <source>
        <dbReference type="SAM" id="Phobius"/>
    </source>
</evidence>
<keyword evidence="3" id="KW-1185">Reference proteome</keyword>
<comment type="caution">
    <text evidence="2">The sequence shown here is derived from an EMBL/GenBank/DDBJ whole genome shotgun (WGS) entry which is preliminary data.</text>
</comment>
<keyword evidence="1" id="KW-0472">Membrane</keyword>
<keyword evidence="1" id="KW-1133">Transmembrane helix</keyword>
<dbReference type="AlphaFoldDB" id="A0A5C6A6I7"/>
<sequence length="87" mass="9762">MLAVNTTKRSHDVYLRGKDGEYHFWFTMDDAYGWPFLAANRTAGGDIVYRVGGIVPNAIMAVIFVFGLVAILRWTKSLISTGDRPPR</sequence>
<organism evidence="2 3">
    <name type="scientific">Stieleria varia</name>
    <dbReference type="NCBI Taxonomy" id="2528005"/>
    <lineage>
        <taxon>Bacteria</taxon>
        <taxon>Pseudomonadati</taxon>
        <taxon>Planctomycetota</taxon>
        <taxon>Planctomycetia</taxon>
        <taxon>Pirellulales</taxon>
        <taxon>Pirellulaceae</taxon>
        <taxon>Stieleria</taxon>
    </lineage>
</organism>
<proteinExistence type="predicted"/>